<evidence type="ECO:0000256" key="1">
    <source>
        <dbReference type="SAM" id="MobiDB-lite"/>
    </source>
</evidence>
<gene>
    <name evidence="2" type="ORF">SKAU_G00009720</name>
</gene>
<organism evidence="2 3">
    <name type="scientific">Synaphobranchus kaupii</name>
    <name type="common">Kaup's arrowtooth eel</name>
    <dbReference type="NCBI Taxonomy" id="118154"/>
    <lineage>
        <taxon>Eukaryota</taxon>
        <taxon>Metazoa</taxon>
        <taxon>Chordata</taxon>
        <taxon>Craniata</taxon>
        <taxon>Vertebrata</taxon>
        <taxon>Euteleostomi</taxon>
        <taxon>Actinopterygii</taxon>
        <taxon>Neopterygii</taxon>
        <taxon>Teleostei</taxon>
        <taxon>Anguilliformes</taxon>
        <taxon>Synaphobranchidae</taxon>
        <taxon>Synaphobranchus</taxon>
    </lineage>
</organism>
<comment type="caution">
    <text evidence="2">The sequence shown here is derived from an EMBL/GenBank/DDBJ whole genome shotgun (WGS) entry which is preliminary data.</text>
</comment>
<sequence length="154" mass="16727">MLGLACQQLAGVGGGGRSPFYVLLQDVFISSFPPSCSRRFRVNVEGARWTLLKPHAQLVRDPAVMEEGGRRSAKIAAFRRCSAASLNASVFFPSFWTRLKRNGSAAPKAVLAALITAGCFVQSSVARTMKRDGPPCSLASPRQNMKRSADRNRK</sequence>
<evidence type="ECO:0000313" key="3">
    <source>
        <dbReference type="Proteomes" id="UP001152622"/>
    </source>
</evidence>
<dbReference type="Proteomes" id="UP001152622">
    <property type="component" value="Chromosome 1"/>
</dbReference>
<dbReference type="EMBL" id="JAINUF010000001">
    <property type="protein sequence ID" value="KAJ8380194.1"/>
    <property type="molecule type" value="Genomic_DNA"/>
</dbReference>
<proteinExistence type="predicted"/>
<dbReference type="AlphaFoldDB" id="A0A9Q1G9Q9"/>
<feature type="region of interest" description="Disordered" evidence="1">
    <location>
        <begin position="131"/>
        <end position="154"/>
    </location>
</feature>
<accession>A0A9Q1G9Q9</accession>
<evidence type="ECO:0000313" key="2">
    <source>
        <dbReference type="EMBL" id="KAJ8380194.1"/>
    </source>
</evidence>
<name>A0A9Q1G9Q9_SYNKA</name>
<keyword evidence="3" id="KW-1185">Reference proteome</keyword>
<reference evidence="2" key="1">
    <citation type="journal article" date="2023" name="Science">
        <title>Genome structures resolve the early diversification of teleost fishes.</title>
        <authorList>
            <person name="Parey E."/>
            <person name="Louis A."/>
            <person name="Montfort J."/>
            <person name="Bouchez O."/>
            <person name="Roques C."/>
            <person name="Iampietro C."/>
            <person name="Lluch J."/>
            <person name="Castinel A."/>
            <person name="Donnadieu C."/>
            <person name="Desvignes T."/>
            <person name="Floi Bucao C."/>
            <person name="Jouanno E."/>
            <person name="Wen M."/>
            <person name="Mejri S."/>
            <person name="Dirks R."/>
            <person name="Jansen H."/>
            <person name="Henkel C."/>
            <person name="Chen W.J."/>
            <person name="Zahm M."/>
            <person name="Cabau C."/>
            <person name="Klopp C."/>
            <person name="Thompson A.W."/>
            <person name="Robinson-Rechavi M."/>
            <person name="Braasch I."/>
            <person name="Lecointre G."/>
            <person name="Bobe J."/>
            <person name="Postlethwait J.H."/>
            <person name="Berthelot C."/>
            <person name="Roest Crollius H."/>
            <person name="Guiguen Y."/>
        </authorList>
    </citation>
    <scope>NUCLEOTIDE SEQUENCE</scope>
    <source>
        <strain evidence="2">WJC10195</strain>
    </source>
</reference>
<protein>
    <submittedName>
        <fullName evidence="2">Uncharacterized protein</fullName>
    </submittedName>
</protein>